<dbReference type="RefSeq" id="WP_013377795.1">
    <property type="nucleotide sequence ID" value="NC_014623.1"/>
</dbReference>
<keyword evidence="2" id="KW-1185">Reference proteome</keyword>
<name>E3FEH9_STIAD</name>
<protein>
    <submittedName>
        <fullName evidence="1">Conserved uncharacterized protein</fullName>
    </submittedName>
</protein>
<evidence type="ECO:0000313" key="2">
    <source>
        <dbReference type="Proteomes" id="UP000001351"/>
    </source>
</evidence>
<gene>
    <name evidence="1" type="ordered locus">STAUR_7379</name>
</gene>
<dbReference type="Proteomes" id="UP000001351">
    <property type="component" value="Chromosome"/>
</dbReference>
<reference evidence="1 2" key="1">
    <citation type="journal article" date="2011" name="Mol. Biol. Evol.">
        <title>Comparative genomic analysis of fruiting body formation in Myxococcales.</title>
        <authorList>
            <person name="Huntley S."/>
            <person name="Hamann N."/>
            <person name="Wegener-Feldbrugge S."/>
            <person name="Treuner-Lange A."/>
            <person name="Kube M."/>
            <person name="Reinhardt R."/>
            <person name="Klages S."/>
            <person name="Muller R."/>
            <person name="Ronning C.M."/>
            <person name="Nierman W.C."/>
            <person name="Sogaard-Andersen L."/>
        </authorList>
    </citation>
    <scope>NUCLEOTIDE SEQUENCE [LARGE SCALE GENOMIC DNA]</scope>
    <source>
        <strain evidence="1 2">DW4/3-1</strain>
    </source>
</reference>
<proteinExistence type="predicted"/>
<evidence type="ECO:0000313" key="1">
    <source>
        <dbReference type="EMBL" id="ADO75135.1"/>
    </source>
</evidence>
<dbReference type="EMBL" id="CP002271">
    <property type="protein sequence ID" value="ADO75135.1"/>
    <property type="molecule type" value="Genomic_DNA"/>
</dbReference>
<organism evidence="1 2">
    <name type="scientific">Stigmatella aurantiaca (strain DW4/3-1)</name>
    <dbReference type="NCBI Taxonomy" id="378806"/>
    <lineage>
        <taxon>Bacteria</taxon>
        <taxon>Pseudomonadati</taxon>
        <taxon>Myxococcota</taxon>
        <taxon>Myxococcia</taxon>
        <taxon>Myxococcales</taxon>
        <taxon>Cystobacterineae</taxon>
        <taxon>Archangiaceae</taxon>
        <taxon>Stigmatella</taxon>
    </lineage>
</organism>
<dbReference type="HOGENOM" id="CLU_2234940_0_0_7"/>
<dbReference type="KEGG" id="sur:STAUR_7379"/>
<dbReference type="OrthoDB" id="513854at2"/>
<dbReference type="AlphaFoldDB" id="E3FEH9"/>
<dbReference type="eggNOG" id="ENOG5033HH0">
    <property type="taxonomic scope" value="Bacteria"/>
</dbReference>
<accession>E3FEH9</accession>
<sequence length="105" mass="11605">MSVAILIEFKESSREELYLPLATQGAYSSEWVPASKELGLQWLPLFLTGTSVDVEDLPAVVEELRCLRTALADAPRQASTVERLDFILERLSAVDTHEIAGIFIG</sequence>